<gene>
    <name evidence="2" type="ORF">DES48_10912</name>
</gene>
<dbReference type="EMBL" id="QNRI01000009">
    <property type="protein sequence ID" value="RBO95176.1"/>
    <property type="molecule type" value="Genomic_DNA"/>
</dbReference>
<keyword evidence="1" id="KW-0812">Transmembrane</keyword>
<dbReference type="AlphaFoldDB" id="A0A366DYK2"/>
<dbReference type="RefSeq" id="WP_113869509.1">
    <property type="nucleotide sequence ID" value="NZ_BAABQN010000006.1"/>
</dbReference>
<evidence type="ECO:0000313" key="2">
    <source>
        <dbReference type="EMBL" id="RBO95176.1"/>
    </source>
</evidence>
<proteinExistence type="predicted"/>
<organism evidence="2 3">
    <name type="scientific">Paraliobacillus ryukyuensis</name>
    <dbReference type="NCBI Taxonomy" id="200904"/>
    <lineage>
        <taxon>Bacteria</taxon>
        <taxon>Bacillati</taxon>
        <taxon>Bacillota</taxon>
        <taxon>Bacilli</taxon>
        <taxon>Bacillales</taxon>
        <taxon>Bacillaceae</taxon>
        <taxon>Paraliobacillus</taxon>
    </lineage>
</organism>
<evidence type="ECO:0000313" key="3">
    <source>
        <dbReference type="Proteomes" id="UP000252254"/>
    </source>
</evidence>
<evidence type="ECO:0000256" key="1">
    <source>
        <dbReference type="SAM" id="Phobius"/>
    </source>
</evidence>
<keyword evidence="1" id="KW-1133">Transmembrane helix</keyword>
<sequence>MDNKGTDRTSRLLITFTLLGGTWYLFRGVIDLYKYNPNYQLREKAIKKADKAFRSIFDVLKLLMIFTLIAAMLILLFKLFTQIKLINMLILFVIGLVLALIYIFIIENTLKNKVKRIFQDSKIYPKIANKFQTIAVILYLIVLVVIVSFSVTTLSIKGTQAVDVKIKDTNHIPLELSLVNYKKPTVKVKIESKNILIKKLI</sequence>
<feature type="transmembrane region" description="Helical" evidence="1">
    <location>
        <begin position="131"/>
        <end position="151"/>
    </location>
</feature>
<reference evidence="2 3" key="1">
    <citation type="submission" date="2018-06" db="EMBL/GenBank/DDBJ databases">
        <title>Genomic Encyclopedia of Type Strains, Phase IV (KMG-IV): sequencing the most valuable type-strain genomes for metagenomic binning, comparative biology and taxonomic classification.</title>
        <authorList>
            <person name="Goeker M."/>
        </authorList>
    </citation>
    <scope>NUCLEOTIDE SEQUENCE [LARGE SCALE GENOMIC DNA]</scope>
    <source>
        <strain evidence="2 3">DSM 15140</strain>
    </source>
</reference>
<keyword evidence="3" id="KW-1185">Reference proteome</keyword>
<name>A0A366DYK2_9BACI</name>
<feature type="transmembrane region" description="Helical" evidence="1">
    <location>
        <begin position="12"/>
        <end position="35"/>
    </location>
</feature>
<accession>A0A366DYK2</accession>
<feature type="transmembrane region" description="Helical" evidence="1">
    <location>
        <begin position="56"/>
        <end position="77"/>
    </location>
</feature>
<keyword evidence="1" id="KW-0472">Membrane</keyword>
<feature type="transmembrane region" description="Helical" evidence="1">
    <location>
        <begin position="89"/>
        <end position="110"/>
    </location>
</feature>
<protein>
    <submittedName>
        <fullName evidence="2">Uncharacterized protein</fullName>
    </submittedName>
</protein>
<comment type="caution">
    <text evidence="2">The sequence shown here is derived from an EMBL/GenBank/DDBJ whole genome shotgun (WGS) entry which is preliminary data.</text>
</comment>
<dbReference type="Proteomes" id="UP000252254">
    <property type="component" value="Unassembled WGS sequence"/>
</dbReference>